<dbReference type="OrthoDB" id="7473089at2"/>
<protein>
    <recommendedName>
        <fullName evidence="3">STAS/SEC14 domain-containing protein</fullName>
    </recommendedName>
</protein>
<keyword evidence="2" id="KW-1185">Reference proteome</keyword>
<dbReference type="RefSeq" id="WP_006957134.1">
    <property type="nucleotide sequence ID" value="NZ_CAVK010000116.1"/>
</dbReference>
<proteinExistence type="predicted"/>
<dbReference type="Gene3D" id="3.40.50.10600">
    <property type="entry name" value="SpoIIaa-like domains"/>
    <property type="match status" value="1"/>
</dbReference>
<evidence type="ECO:0000313" key="1">
    <source>
        <dbReference type="EMBL" id="CCW18017.1"/>
    </source>
</evidence>
<evidence type="ECO:0000313" key="2">
    <source>
        <dbReference type="Proteomes" id="UP000013201"/>
    </source>
</evidence>
<accession>N1MQR5</accession>
<evidence type="ECO:0008006" key="3">
    <source>
        <dbReference type="Google" id="ProtNLM"/>
    </source>
</evidence>
<sequence length="134" mass="14642">MRGKFTIEAEPARNLIRMILTGFFDIETIEAFGVTLYAAVARLGCAPNQHIVLCDISGCSLQSQAAVAAFQKVLSEGNRSRRVAVVSGSSLAWMQARRILDRDELACFEMEPEAMQWLLAVTPDQAVGIVPGRT</sequence>
<name>N1MQR5_9SPHN</name>
<dbReference type="EMBL" id="CAVK010000116">
    <property type="protein sequence ID" value="CCW18017.1"/>
    <property type="molecule type" value="Genomic_DNA"/>
</dbReference>
<dbReference type="InterPro" id="IPR038396">
    <property type="entry name" value="SpoIIAA-like_sf"/>
</dbReference>
<reference evidence="2" key="2">
    <citation type="submission" date="2013-04" db="EMBL/GenBank/DDBJ databases">
        <title>Bisphenol A degrading Sphingobium sp. strain BiD32.</title>
        <authorList>
            <person name="Nielsen J.L."/>
            <person name="Zhou N.A."/>
            <person name="Kjeldal H."/>
        </authorList>
    </citation>
    <scope>NUCLEOTIDE SEQUENCE [LARGE SCALE GENOMIC DNA]</scope>
    <source>
        <strain evidence="2">BiD32</strain>
    </source>
</reference>
<dbReference type="SUPFAM" id="SSF52091">
    <property type="entry name" value="SpoIIaa-like"/>
    <property type="match status" value="1"/>
</dbReference>
<dbReference type="Proteomes" id="UP000013201">
    <property type="component" value="Unassembled WGS sequence"/>
</dbReference>
<dbReference type="AlphaFoldDB" id="N1MQR5"/>
<gene>
    <name evidence="1" type="ORF">EBBID32_23670</name>
</gene>
<organism evidence="1 2">
    <name type="scientific">Sphingobium indicum BiD32</name>
    <dbReference type="NCBI Taxonomy" id="1301087"/>
    <lineage>
        <taxon>Bacteria</taxon>
        <taxon>Pseudomonadati</taxon>
        <taxon>Pseudomonadota</taxon>
        <taxon>Alphaproteobacteria</taxon>
        <taxon>Sphingomonadales</taxon>
        <taxon>Sphingomonadaceae</taxon>
        <taxon>Sphingobium</taxon>
    </lineage>
</organism>
<dbReference type="InterPro" id="IPR036513">
    <property type="entry name" value="STAS_dom_sf"/>
</dbReference>
<reference evidence="1 2" key="1">
    <citation type="submission" date="2013-03" db="EMBL/GenBank/DDBJ databases">
        <authorList>
            <person name="Le V."/>
        </authorList>
    </citation>
    <scope>NUCLEOTIDE SEQUENCE [LARGE SCALE GENOMIC DNA]</scope>
    <source>
        <strain evidence="1 2">BiD32</strain>
    </source>
</reference>
<comment type="caution">
    <text evidence="1">The sequence shown here is derived from an EMBL/GenBank/DDBJ whole genome shotgun (WGS) entry which is preliminary data.</text>
</comment>